<proteinExistence type="predicted"/>
<gene>
    <name evidence="1" type="ORF">PDMSB3_0207</name>
</gene>
<keyword evidence="2" id="KW-1185">Reference proteome</keyword>
<name>A0A5Q4ZED5_9BURK</name>
<protein>
    <submittedName>
        <fullName evidence="1">Uncharacterized protein</fullName>
    </submittedName>
</protein>
<dbReference type="AlphaFoldDB" id="A0A5Q4ZED5"/>
<evidence type="ECO:0000313" key="1">
    <source>
        <dbReference type="EMBL" id="VVD31043.1"/>
    </source>
</evidence>
<organism evidence="1 2">
    <name type="scientific">Paraburkholderia dioscoreae</name>
    <dbReference type="NCBI Taxonomy" id="2604047"/>
    <lineage>
        <taxon>Bacteria</taxon>
        <taxon>Pseudomonadati</taxon>
        <taxon>Pseudomonadota</taxon>
        <taxon>Betaproteobacteria</taxon>
        <taxon>Burkholderiales</taxon>
        <taxon>Burkholderiaceae</taxon>
        <taxon>Paraburkholderia</taxon>
    </lineage>
</organism>
<accession>A0A5Q4ZED5</accession>
<dbReference type="EMBL" id="LR699555">
    <property type="protein sequence ID" value="VVD31043.1"/>
    <property type="molecule type" value="Genomic_DNA"/>
</dbReference>
<evidence type="ECO:0000313" key="2">
    <source>
        <dbReference type="Proteomes" id="UP000325811"/>
    </source>
</evidence>
<dbReference type="Proteomes" id="UP000325811">
    <property type="component" value="Plasmid pI"/>
</dbReference>
<dbReference type="KEGG" id="pdio:PDMSB3_0207.2"/>
<sequence>MKIPFIYLSSYDRIFTLINGLAQLHMAYRQLGLKAEWSDRHVKRWCNRHFRRNVERGFGGVIDT</sequence>
<reference evidence="1 2" key="1">
    <citation type="submission" date="2019-08" db="EMBL/GenBank/DDBJ databases">
        <authorList>
            <person name="Herpell B J."/>
        </authorList>
    </citation>
    <scope>NUCLEOTIDE SEQUENCE [LARGE SCALE GENOMIC DNA]</scope>
    <source>
        <strain evidence="2">Msb3</strain>
        <plasmid evidence="1 2">pI</plasmid>
    </source>
</reference>
<geneLocation type="plasmid" evidence="1 2">
    <name>pI</name>
</geneLocation>
<keyword evidence="1" id="KW-0614">Plasmid</keyword>